<organism evidence="1">
    <name type="scientific">uncultured Caudovirales phage</name>
    <dbReference type="NCBI Taxonomy" id="2100421"/>
    <lineage>
        <taxon>Viruses</taxon>
        <taxon>Duplodnaviria</taxon>
        <taxon>Heunggongvirae</taxon>
        <taxon>Uroviricota</taxon>
        <taxon>Caudoviricetes</taxon>
        <taxon>Peduoviridae</taxon>
        <taxon>Maltschvirus</taxon>
        <taxon>Maltschvirus maltsch</taxon>
    </lineage>
</organism>
<sequence>MKEKHKNSIVKWYIDHLLVLEGERFQNNMNFEMYIFQKEQLEIKAQEMEKEQMIEFGELVWKNLLRSDAEGYSKGYSEGYKRALDYMTLSIEKQIKARQNEQQ</sequence>
<reference evidence="1" key="1">
    <citation type="submission" date="2020-04" db="EMBL/GenBank/DDBJ databases">
        <authorList>
            <person name="Chiriac C."/>
            <person name="Salcher M."/>
            <person name="Ghai R."/>
            <person name="Kavagutti S V."/>
        </authorList>
    </citation>
    <scope>NUCLEOTIDE SEQUENCE</scope>
</reference>
<evidence type="ECO:0000313" key="1">
    <source>
        <dbReference type="EMBL" id="CAB4148954.1"/>
    </source>
</evidence>
<protein>
    <submittedName>
        <fullName evidence="1">Uncharacterized protein</fullName>
    </submittedName>
</protein>
<dbReference type="EMBL" id="LR796508">
    <property type="protein sequence ID" value="CAB4148954.1"/>
    <property type="molecule type" value="Genomic_DNA"/>
</dbReference>
<name>A0A6J5MQ86_9CAUD</name>
<proteinExistence type="predicted"/>
<gene>
    <name evidence="1" type="ORF">UFOVP528_34</name>
</gene>
<accession>A0A6J5MQ86</accession>